<feature type="signal peptide" evidence="3">
    <location>
        <begin position="1"/>
        <end position="26"/>
    </location>
</feature>
<name>A0A1S8RZA7_CLOBE</name>
<feature type="repeat" description="Cell wall-binding" evidence="2">
    <location>
        <begin position="529"/>
        <end position="548"/>
    </location>
</feature>
<dbReference type="Pfam" id="PF19127">
    <property type="entry name" value="Choline_bind_3"/>
    <property type="match status" value="2"/>
</dbReference>
<proteinExistence type="predicted"/>
<keyword evidence="4" id="KW-0378">Hydrolase</keyword>
<dbReference type="RefSeq" id="WP_077840315.1">
    <property type="nucleotide sequence ID" value="NZ_JABTAE010000001.1"/>
</dbReference>
<feature type="repeat" description="Cell wall-binding" evidence="2">
    <location>
        <begin position="509"/>
        <end position="528"/>
    </location>
</feature>
<dbReference type="GO" id="GO:0008745">
    <property type="term" value="F:N-acetylmuramoyl-L-alanine amidase activity"/>
    <property type="evidence" value="ECO:0007669"/>
    <property type="project" value="UniProtKB-EC"/>
</dbReference>
<dbReference type="SUPFAM" id="SSF69360">
    <property type="entry name" value="Cell wall binding repeat"/>
    <property type="match status" value="1"/>
</dbReference>
<dbReference type="Proteomes" id="UP000190973">
    <property type="component" value="Unassembled WGS sequence"/>
</dbReference>
<evidence type="ECO:0000313" key="5">
    <source>
        <dbReference type="Proteomes" id="UP000190973"/>
    </source>
</evidence>
<dbReference type="EC" id="3.5.1.28" evidence="4"/>
<feature type="repeat" description="Cell wall-binding" evidence="2">
    <location>
        <begin position="609"/>
        <end position="628"/>
    </location>
</feature>
<feature type="repeat" description="Cell wall-binding" evidence="2">
    <location>
        <begin position="569"/>
        <end position="588"/>
    </location>
</feature>
<feature type="repeat" description="Cell wall-binding" evidence="2">
    <location>
        <begin position="549"/>
        <end position="568"/>
    </location>
</feature>
<dbReference type="InterPro" id="IPR018337">
    <property type="entry name" value="Cell_wall/Cho-bd_repeat"/>
</dbReference>
<keyword evidence="3" id="KW-0732">Signal</keyword>
<feature type="repeat" description="Cell wall-binding" evidence="2">
    <location>
        <begin position="589"/>
        <end position="608"/>
    </location>
</feature>
<protein>
    <submittedName>
        <fullName evidence="4">Autolysin</fullName>
        <ecNumber evidence="4">3.5.1.28</ecNumber>
    </submittedName>
</protein>
<evidence type="ECO:0000256" key="3">
    <source>
        <dbReference type="SAM" id="SignalP"/>
    </source>
</evidence>
<dbReference type="PROSITE" id="PS51170">
    <property type="entry name" value="CW"/>
    <property type="match status" value="6"/>
</dbReference>
<keyword evidence="1" id="KW-0677">Repeat</keyword>
<reference evidence="4 5" key="1">
    <citation type="submission" date="2016-05" db="EMBL/GenBank/DDBJ databases">
        <title>Microbial solvent formation.</title>
        <authorList>
            <person name="Poehlein A."/>
            <person name="Montoya Solano J.D."/>
            <person name="Flitsch S."/>
            <person name="Krabben P."/>
            <person name="Duerre P."/>
            <person name="Daniel R."/>
        </authorList>
    </citation>
    <scope>NUCLEOTIDE SEQUENCE [LARGE SCALE GENOMIC DNA]</scope>
    <source>
        <strain evidence="4 5">DSM 53</strain>
    </source>
</reference>
<evidence type="ECO:0000256" key="2">
    <source>
        <dbReference type="PROSITE-ProRule" id="PRU00591"/>
    </source>
</evidence>
<dbReference type="AlphaFoldDB" id="A0A1S8RZA7"/>
<accession>A0A1S8RZA7</accession>
<dbReference type="Gene3D" id="2.10.270.10">
    <property type="entry name" value="Cholin Binding"/>
    <property type="match status" value="2"/>
</dbReference>
<dbReference type="EMBL" id="LZZI01000101">
    <property type="protein sequence ID" value="OOM58531.1"/>
    <property type="molecule type" value="Genomic_DNA"/>
</dbReference>
<evidence type="ECO:0000313" key="4">
    <source>
        <dbReference type="EMBL" id="OOM58531.1"/>
    </source>
</evidence>
<feature type="chain" id="PRO_5012910390" evidence="3">
    <location>
        <begin position="27"/>
        <end position="646"/>
    </location>
</feature>
<evidence type="ECO:0000256" key="1">
    <source>
        <dbReference type="ARBA" id="ARBA00022737"/>
    </source>
</evidence>
<dbReference type="Pfam" id="PF01473">
    <property type="entry name" value="Choline_bind_1"/>
    <property type="match status" value="2"/>
</dbReference>
<sequence>MLKRTSKITALLVAAASILSIMPAMAADKLGTKDGTIENAVAFKDGKYIYEGYRTDDDDNGLYYNAGTKDKRLDDATSLGVKYDDKFVQAFDGSDEYLVDLSTGKISDDDTIYDSTTTAETKLINKLKKTDRYAKSTGSDFGKGGSYGKVEIGPQVSSNRFGDVWFEYSATTSQEISVARNSMNSQPTTPQAVYFGYTNTSGTYIDASYDANIYVYNGTKMVKIEHVGDTEEGITLNSIVPISTLGEDDKYIYRIVKANVSGSIHKILKTSGPDSTTYNGSDYNSAGDTLYYIQKISKTQGYKEKDAYLPKSTDSYEISGATGSGDVKDAYTAIEKIITKSDNAVATIVDGAIYVTYSDDGGDKVKTEKIVLKTSEKLNRYNENSKLDTKVDGHVAKKDEDQDTKAKAWSIDVNGNVWAIYNGEIKKSTKLGDFKTMYTCDRSFDRLDVYNDENLIAWEYDGDAYTTVQEGKKQSQDDASSIVTPAKVGWDKLSNGDWNFYDASGTKVANNWANVGGSWYFLKADGIMATGWQNINGTWYYLQPSGAMATGWMNDNGTWYYLQSSGAMSTGWQNINGAWYYLQPSGAMATGWQNINGTWYYLQSSGAMATGWINVNGTWYYLYSSGAMAYNTTVGGYRLSSSGALI</sequence>
<gene>
    <name evidence="4" type="primary">lytA_18</name>
    <name evidence="4" type="ORF">CLBCK_40160</name>
</gene>
<organism evidence="4 5">
    <name type="scientific">Clostridium beijerinckii</name>
    <name type="common">Clostridium MP</name>
    <dbReference type="NCBI Taxonomy" id="1520"/>
    <lineage>
        <taxon>Bacteria</taxon>
        <taxon>Bacillati</taxon>
        <taxon>Bacillota</taxon>
        <taxon>Clostridia</taxon>
        <taxon>Eubacteriales</taxon>
        <taxon>Clostridiaceae</taxon>
        <taxon>Clostridium</taxon>
    </lineage>
</organism>
<comment type="caution">
    <text evidence="4">The sequence shown here is derived from an EMBL/GenBank/DDBJ whole genome shotgun (WGS) entry which is preliminary data.</text>
</comment>